<evidence type="ECO:0000256" key="17">
    <source>
        <dbReference type="ARBA" id="ARBA00047295"/>
    </source>
</evidence>
<dbReference type="SUPFAM" id="SSF81653">
    <property type="entry name" value="Calcium ATPase, transduction domain A"/>
    <property type="match status" value="1"/>
</dbReference>
<evidence type="ECO:0000256" key="1">
    <source>
        <dbReference type="ARBA" id="ARBA00003954"/>
    </source>
</evidence>
<dbReference type="NCBIfam" id="TIGR01524">
    <property type="entry name" value="ATPase-IIIB_Mg"/>
    <property type="match status" value="1"/>
</dbReference>
<dbReference type="GO" id="GO:0005886">
    <property type="term" value="C:plasma membrane"/>
    <property type="evidence" value="ECO:0007669"/>
    <property type="project" value="UniProtKB-SubCell"/>
</dbReference>
<dbReference type="Pfam" id="PF00690">
    <property type="entry name" value="Cation_ATPase_N"/>
    <property type="match status" value="1"/>
</dbReference>
<dbReference type="InterPro" id="IPR008250">
    <property type="entry name" value="ATPase_P-typ_transduc_dom_A_sf"/>
</dbReference>
<dbReference type="SFLD" id="SFLDF00027">
    <property type="entry name" value="p-type_atpase"/>
    <property type="match status" value="1"/>
</dbReference>
<evidence type="ECO:0000256" key="12">
    <source>
        <dbReference type="ARBA" id="ARBA00022842"/>
    </source>
</evidence>
<feature type="transmembrane region" description="Helical" evidence="18">
    <location>
        <begin position="815"/>
        <end position="840"/>
    </location>
</feature>
<dbReference type="InterPro" id="IPR023214">
    <property type="entry name" value="HAD_sf"/>
</dbReference>
<dbReference type="PANTHER" id="PTHR42861">
    <property type="entry name" value="CALCIUM-TRANSPORTING ATPASE"/>
    <property type="match status" value="1"/>
</dbReference>
<evidence type="ECO:0000256" key="14">
    <source>
        <dbReference type="ARBA" id="ARBA00022989"/>
    </source>
</evidence>
<keyword evidence="21" id="KW-1185">Reference proteome</keyword>
<dbReference type="SMART" id="SM00831">
    <property type="entry name" value="Cation_ATPase_N"/>
    <property type="match status" value="1"/>
</dbReference>
<dbReference type="EC" id="7.2.2.14" evidence="4"/>
<dbReference type="InterPro" id="IPR006415">
    <property type="entry name" value="P-type_ATPase_IIIB"/>
</dbReference>
<dbReference type="Gene3D" id="3.40.1110.10">
    <property type="entry name" value="Calcium-transporting ATPase, cytoplasmic domain N"/>
    <property type="match status" value="1"/>
</dbReference>
<dbReference type="InterPro" id="IPR018303">
    <property type="entry name" value="ATPase_P-typ_P_site"/>
</dbReference>
<feature type="transmembrane region" description="Helical" evidence="18">
    <location>
        <begin position="532"/>
        <end position="550"/>
    </location>
</feature>
<keyword evidence="10" id="KW-0547">Nucleotide-binding</keyword>
<dbReference type="Proteomes" id="UP000540556">
    <property type="component" value="Unassembled WGS sequence"/>
</dbReference>
<dbReference type="SFLD" id="SFLDG00002">
    <property type="entry name" value="C1.7:_P-type_atpase_like"/>
    <property type="match status" value="1"/>
</dbReference>
<dbReference type="InterPro" id="IPR001757">
    <property type="entry name" value="P_typ_ATPase"/>
</dbReference>
<dbReference type="PRINTS" id="PR00119">
    <property type="entry name" value="CATATPASE"/>
</dbReference>
<feature type="transmembrane region" description="Helical" evidence="18">
    <location>
        <begin position="252"/>
        <end position="276"/>
    </location>
</feature>
<keyword evidence="8" id="KW-0597">Phosphoprotein</keyword>
<comment type="caution">
    <text evidence="20">The sequence shown here is derived from an EMBL/GenBank/DDBJ whole genome shotgun (WGS) entry which is preliminary data.</text>
</comment>
<dbReference type="NCBIfam" id="TIGR01494">
    <property type="entry name" value="ATPase_P-type"/>
    <property type="match status" value="2"/>
</dbReference>
<feature type="transmembrane region" description="Helical" evidence="18">
    <location>
        <begin position="668"/>
        <end position="690"/>
    </location>
</feature>
<keyword evidence="15 18" id="KW-0472">Membrane</keyword>
<dbReference type="GO" id="GO:0005524">
    <property type="term" value="F:ATP binding"/>
    <property type="evidence" value="ECO:0007669"/>
    <property type="project" value="UniProtKB-KW"/>
</dbReference>
<feature type="transmembrane region" description="Helical" evidence="18">
    <location>
        <begin position="95"/>
        <end position="111"/>
    </location>
</feature>
<gene>
    <name evidence="20" type="primary">mgtA</name>
    <name evidence="20" type="ORF">HLH27_02710</name>
</gene>
<dbReference type="EMBL" id="JABEQK010000002">
    <property type="protein sequence ID" value="MBB2203929.1"/>
    <property type="molecule type" value="Genomic_DNA"/>
</dbReference>
<comment type="similarity">
    <text evidence="3">Belongs to the cation transport ATPase (P-type) (TC 3.A.3) family. Type IIIB subfamily.</text>
</comment>
<feature type="transmembrane region" description="Helical" evidence="18">
    <location>
        <begin position="723"/>
        <end position="747"/>
    </location>
</feature>
<dbReference type="Gene3D" id="2.70.150.10">
    <property type="entry name" value="Calcium-transporting ATPase, cytoplasmic transduction domain A"/>
    <property type="match status" value="1"/>
</dbReference>
<keyword evidence="7" id="KW-0997">Cell inner membrane</keyword>
<dbReference type="Pfam" id="PF00689">
    <property type="entry name" value="Cation_ATPase_C"/>
    <property type="match status" value="1"/>
</dbReference>
<dbReference type="SFLD" id="SFLDS00003">
    <property type="entry name" value="Haloacid_Dehalogenase"/>
    <property type="match status" value="1"/>
</dbReference>
<feature type="domain" description="Cation-transporting P-type ATPase N-terminal" evidence="19">
    <location>
        <begin position="18"/>
        <end position="91"/>
    </location>
</feature>
<dbReference type="InterPro" id="IPR006068">
    <property type="entry name" value="ATPase_P-typ_cation-transptr_C"/>
</dbReference>
<proteinExistence type="inferred from homology"/>
<evidence type="ECO:0000256" key="13">
    <source>
        <dbReference type="ARBA" id="ARBA00022967"/>
    </source>
</evidence>
<evidence type="ECO:0000256" key="16">
    <source>
        <dbReference type="ARBA" id="ARBA00029806"/>
    </source>
</evidence>
<dbReference type="InterPro" id="IPR059000">
    <property type="entry name" value="ATPase_P-type_domA"/>
</dbReference>
<keyword evidence="9 18" id="KW-0812">Transmembrane</keyword>
<keyword evidence="11" id="KW-0067">ATP-binding</keyword>
<dbReference type="Pfam" id="PF00122">
    <property type="entry name" value="E1-E2_ATPase"/>
    <property type="match status" value="1"/>
</dbReference>
<evidence type="ECO:0000313" key="21">
    <source>
        <dbReference type="Proteomes" id="UP000540556"/>
    </source>
</evidence>
<evidence type="ECO:0000256" key="5">
    <source>
        <dbReference type="ARBA" id="ARBA00013555"/>
    </source>
</evidence>
<evidence type="ECO:0000256" key="8">
    <source>
        <dbReference type="ARBA" id="ARBA00022553"/>
    </source>
</evidence>
<dbReference type="Gene3D" id="3.40.50.1000">
    <property type="entry name" value="HAD superfamily/HAD-like"/>
    <property type="match status" value="1"/>
</dbReference>
<name>A0A7W4KBK6_9PROT</name>
<evidence type="ECO:0000256" key="2">
    <source>
        <dbReference type="ARBA" id="ARBA00004429"/>
    </source>
</evidence>
<evidence type="ECO:0000256" key="9">
    <source>
        <dbReference type="ARBA" id="ARBA00022692"/>
    </source>
</evidence>
<evidence type="ECO:0000256" key="6">
    <source>
        <dbReference type="ARBA" id="ARBA00022475"/>
    </source>
</evidence>
<evidence type="ECO:0000256" key="15">
    <source>
        <dbReference type="ARBA" id="ARBA00023136"/>
    </source>
</evidence>
<reference evidence="20 21" key="1">
    <citation type="submission" date="2020-04" db="EMBL/GenBank/DDBJ databases">
        <title>Description of novel Gluconacetobacter.</title>
        <authorList>
            <person name="Sombolestani A."/>
        </authorList>
    </citation>
    <scope>NUCLEOTIDE SEQUENCE [LARGE SCALE GENOMIC DNA]</scope>
    <source>
        <strain evidence="20 21">LMG 27800</strain>
    </source>
</reference>
<dbReference type="GO" id="GO:0016887">
    <property type="term" value="F:ATP hydrolysis activity"/>
    <property type="evidence" value="ECO:0007669"/>
    <property type="project" value="InterPro"/>
</dbReference>
<organism evidence="20 21">
    <name type="scientific">Gluconacetobacter takamatsuzukensis</name>
    <dbReference type="NCBI Taxonomy" id="1286190"/>
    <lineage>
        <taxon>Bacteria</taxon>
        <taxon>Pseudomonadati</taxon>
        <taxon>Pseudomonadota</taxon>
        <taxon>Alphaproteobacteria</taxon>
        <taxon>Acetobacterales</taxon>
        <taxon>Acetobacteraceae</taxon>
        <taxon>Gluconacetobacter</taxon>
    </lineage>
</organism>
<accession>A0A7W4KBK6</accession>
<keyword evidence="6" id="KW-1003">Cell membrane</keyword>
<evidence type="ECO:0000256" key="18">
    <source>
        <dbReference type="SAM" id="Phobius"/>
    </source>
</evidence>
<evidence type="ECO:0000256" key="7">
    <source>
        <dbReference type="ARBA" id="ARBA00022519"/>
    </source>
</evidence>
<dbReference type="SUPFAM" id="SSF81665">
    <property type="entry name" value="Calcium ATPase, transmembrane domain M"/>
    <property type="match status" value="1"/>
</dbReference>
<comment type="subcellular location">
    <subcellularLocation>
        <location evidence="2">Cell inner membrane</location>
        <topology evidence="2">Multi-pass membrane protein</topology>
    </subcellularLocation>
</comment>
<dbReference type="Pfam" id="PF13246">
    <property type="entry name" value="Cation_ATPase"/>
    <property type="match status" value="1"/>
</dbReference>
<evidence type="ECO:0000256" key="3">
    <source>
        <dbReference type="ARBA" id="ARBA00008746"/>
    </source>
</evidence>
<feature type="transmembrane region" description="Helical" evidence="18">
    <location>
        <begin position="759"/>
        <end position="777"/>
    </location>
</feature>
<comment type="catalytic activity">
    <reaction evidence="17">
        <text>Mg(2+)(out) + ATP + H2O = Mg(2+)(in) + ADP + phosphate + H(+)</text>
        <dbReference type="Rhea" id="RHEA:10260"/>
        <dbReference type="ChEBI" id="CHEBI:15377"/>
        <dbReference type="ChEBI" id="CHEBI:15378"/>
        <dbReference type="ChEBI" id="CHEBI:18420"/>
        <dbReference type="ChEBI" id="CHEBI:30616"/>
        <dbReference type="ChEBI" id="CHEBI:43474"/>
        <dbReference type="ChEBI" id="CHEBI:456216"/>
        <dbReference type="EC" id="7.2.2.14"/>
    </reaction>
</comment>
<evidence type="ECO:0000256" key="4">
    <source>
        <dbReference type="ARBA" id="ARBA00012786"/>
    </source>
</evidence>
<evidence type="ECO:0000256" key="11">
    <source>
        <dbReference type="ARBA" id="ARBA00022840"/>
    </source>
</evidence>
<dbReference type="SUPFAM" id="SSF56784">
    <property type="entry name" value="HAD-like"/>
    <property type="match status" value="1"/>
</dbReference>
<dbReference type="Gene3D" id="1.20.1110.10">
    <property type="entry name" value="Calcium-transporting ATPase, transmembrane domain"/>
    <property type="match status" value="1"/>
</dbReference>
<keyword evidence="14 18" id="KW-1133">Transmembrane helix</keyword>
<comment type="function">
    <text evidence="1">Mediates magnesium influx to the cytosol.</text>
</comment>
<dbReference type="InterPro" id="IPR023299">
    <property type="entry name" value="ATPase_P-typ_cyto_dom_N"/>
</dbReference>
<dbReference type="InterPro" id="IPR023298">
    <property type="entry name" value="ATPase_P-typ_TM_dom_sf"/>
</dbReference>
<evidence type="ECO:0000313" key="20">
    <source>
        <dbReference type="EMBL" id="MBB2203929.1"/>
    </source>
</evidence>
<dbReference type="PRINTS" id="PR00120">
    <property type="entry name" value="HATPASE"/>
</dbReference>
<keyword evidence="13" id="KW-1278">Translocase</keyword>
<keyword evidence="12" id="KW-0460">Magnesium</keyword>
<dbReference type="GO" id="GO:0015444">
    <property type="term" value="F:P-type magnesium transporter activity"/>
    <property type="evidence" value="ECO:0007669"/>
    <property type="project" value="UniProtKB-EC"/>
</dbReference>
<dbReference type="InterPro" id="IPR004014">
    <property type="entry name" value="ATPase_P-typ_cation-transptr_N"/>
</dbReference>
<dbReference type="InterPro" id="IPR044492">
    <property type="entry name" value="P_typ_ATPase_HD_dom"/>
</dbReference>
<feature type="transmembrane region" description="Helical" evidence="18">
    <location>
        <begin position="789"/>
        <end position="809"/>
    </location>
</feature>
<evidence type="ECO:0000256" key="10">
    <source>
        <dbReference type="ARBA" id="ARBA00022741"/>
    </source>
</evidence>
<feature type="transmembrane region" description="Helical" evidence="18">
    <location>
        <begin position="282"/>
        <end position="307"/>
    </location>
</feature>
<evidence type="ECO:0000259" key="19">
    <source>
        <dbReference type="SMART" id="SM00831"/>
    </source>
</evidence>
<dbReference type="AlphaFoldDB" id="A0A7W4KBK6"/>
<dbReference type="InterPro" id="IPR036412">
    <property type="entry name" value="HAD-like_sf"/>
</dbReference>
<dbReference type="PROSITE" id="PS00154">
    <property type="entry name" value="ATPASE_E1_E2"/>
    <property type="match status" value="1"/>
</dbReference>
<sequence length="848" mass="87849">MGQGELGIPPATTPSATPFWTQKPDATFAALASTAQGLTAAEAAARLAADGPNTDRPVRRISPFVAIGRRFLEPLILLLLFAAGVSAAMGDAASAGIIAAIIVVSIALDAIQEGRAARTADALKQSVALTADVLRDGRFVSIPTAEVVPGDVFRVRIGDVVPADALVLDVSSFTANEAALTGEPYPVEKRPGTIASRSPAEATNALFRGSIAQTGEATALAVATGRKTLFGGVASVLAEDAAPSPFQRDLRALGLVVARAAGVLSVAVLAINLLFGRSLVESLMFAVALAVGLTPELLPMITTVTLSRGAVRMARRRVIVKRLTAIHDLGAMTVLCTDKTGTLTSAKIVLAGSLDAGGRDDPRIATLAGLCAALAGDRGAMDGALTAAAPHAAEGWTAQGRIGFNYERRRGSVLAARAGECLLISKGAPEAILAVCDRQRDGTAAIPLDDAARDAIAARLHGLAAQGLRAIAVATKPCTTPADALAPEDEADLVFEGVCTFADPPKASAAVALTRLAAAGVRVKVLSGDDPLVVARVAGLVGLTGAAVLAGPELEMLNDDALAARVQGVDLYGRLTPDQKVRVVRALQTRGETVGFLGDGVNDAPGIRTADVGLSVDGATGVARAAADMILLAPDLNVVADGVGEGRRTFANILKYVRMGSSSNFGNMLSMAMASLFLPFLPLLATQILLNNLLYDLSEIGIPFDTVDPSDLDRPQRWSMRGIVRYAGIMGPLSSIFDFITFVVLLYGFHVAASEFRTAWFLESIATQILVVFLIRTRGLPWRTPPDRWLLVSALCALMVALVLPFTIAGRWFGFAAPGAGVLLAMGGITAGYLGAAQVVKRLAAGRH</sequence>
<protein>
    <recommendedName>
        <fullName evidence="5">Magnesium-transporting ATPase, P-type 1</fullName>
        <ecNumber evidence="4">7.2.2.14</ecNumber>
    </recommendedName>
    <alternativeName>
        <fullName evidence="16">Mg(2+) transport ATPase, P-type 1</fullName>
    </alternativeName>
</protein>